<feature type="region of interest" description="Disordered" evidence="1">
    <location>
        <begin position="960"/>
        <end position="979"/>
    </location>
</feature>
<organism evidence="2 3">
    <name type="scientific">Penicillium oxalicum (strain 114-2 / CGMCC 5302)</name>
    <name type="common">Penicillium decumbens</name>
    <dbReference type="NCBI Taxonomy" id="933388"/>
    <lineage>
        <taxon>Eukaryota</taxon>
        <taxon>Fungi</taxon>
        <taxon>Dikarya</taxon>
        <taxon>Ascomycota</taxon>
        <taxon>Pezizomycotina</taxon>
        <taxon>Eurotiomycetes</taxon>
        <taxon>Eurotiomycetidae</taxon>
        <taxon>Eurotiales</taxon>
        <taxon>Aspergillaceae</taxon>
        <taxon>Penicillium</taxon>
    </lineage>
</organism>
<dbReference type="STRING" id="933388.S8B733"/>
<reference evidence="2 3" key="1">
    <citation type="journal article" date="2013" name="PLoS ONE">
        <title>Genomic and secretomic analyses reveal unique features of the lignocellulolytic enzyme system of Penicillium decumbens.</title>
        <authorList>
            <person name="Liu G."/>
            <person name="Zhang L."/>
            <person name="Wei X."/>
            <person name="Zou G."/>
            <person name="Qin Y."/>
            <person name="Ma L."/>
            <person name="Li J."/>
            <person name="Zheng H."/>
            <person name="Wang S."/>
            <person name="Wang C."/>
            <person name="Xun L."/>
            <person name="Zhao G.-P."/>
            <person name="Zhou Z."/>
            <person name="Qu Y."/>
        </authorList>
    </citation>
    <scope>NUCLEOTIDE SEQUENCE [LARGE SCALE GENOMIC DNA]</scope>
    <source>
        <strain evidence="3">114-2 / CGMCC 5302</strain>
    </source>
</reference>
<feature type="region of interest" description="Disordered" evidence="1">
    <location>
        <begin position="430"/>
        <end position="450"/>
    </location>
</feature>
<dbReference type="eggNOG" id="ENOG502RY9M">
    <property type="taxonomic scope" value="Eukaryota"/>
</dbReference>
<dbReference type="AlphaFoldDB" id="S8B733"/>
<proteinExistence type="predicted"/>
<evidence type="ECO:0000313" key="3">
    <source>
        <dbReference type="Proteomes" id="UP000019376"/>
    </source>
</evidence>
<keyword evidence="3" id="KW-1185">Reference proteome</keyword>
<evidence type="ECO:0000256" key="1">
    <source>
        <dbReference type="SAM" id="MobiDB-lite"/>
    </source>
</evidence>
<feature type="compositionally biased region" description="Basic and acidic residues" evidence="1">
    <location>
        <begin position="1043"/>
        <end position="1057"/>
    </location>
</feature>
<gene>
    <name evidence="2" type="ORF">PDE_09697</name>
</gene>
<dbReference type="Proteomes" id="UP000019376">
    <property type="component" value="Unassembled WGS sequence"/>
</dbReference>
<dbReference type="EMBL" id="KB644415">
    <property type="protein sequence ID" value="EPS34733.1"/>
    <property type="molecule type" value="Genomic_DNA"/>
</dbReference>
<feature type="region of interest" description="Disordered" evidence="1">
    <location>
        <begin position="1019"/>
        <end position="1057"/>
    </location>
</feature>
<sequence>MTGSKVLLTTTSRTRTDVPFVEVVDGSNGEPEFQKSVDRKIVIESVSEMMDYDFPGSKFTSNGSIKLIHDSVGQPLIFSIGTDQHLYMMGYINGMSHGWQSFDITPNPDCEVSTYDVGRDGNRIFIVVASRSTSTVIQHATIPLSALSGGKDTFESNPFSDVSWVSVEKNIAQFKVSTLACSPSKNGSYETAFQLVATVEATKDTEAAPYTFASGAPSWTLVAMPTSAEVIRACVSARFPAPLGPGRILLVESEGSDRAISCLFQGDGVAKQLFLTGAGRPISVSPNENYRGYTDIFAATDNGICFFDHTRLGRTPKILGSGIGFKEVVSSESIGPEEDTAHIQVVAISSHNELFFFQGSRSTTSKTEVSWTESNVPIRTGVMHVACHYNRLSGACELVYASSSHDEIRHLSRDPRSSMWCENVLSVTSAGDGKQPKTTKRPASISTVTLHDGDGDPVPFEFEAYLSAEPALALINGAAYNLDGRPQKVPTNELGQLKIVLPLQHGIYATDIKISAESPHEQVRTHHVRSCSRALQTFNSIKEPSDLKNAVTTDGRPLFDEFKKKSLADESLKSAVSVFKMIPSISQSQDTLIPLNVEAEDIILCWEKTPEGKSTTTEHSWISDAMDVAGDFLGDVLEFLKKAVKTVVKLAMKIAGPVIMFIIRIGARVIRFALRTIGQLLSCIPDILDVLGVDTSAMRDWLTFHYVKVEETQKELTWAINKTLDLSAEFVQVQIPILLKLVDELDPFLETIISRPIERQEKPQSRQSILTRILNNPIISRLLEFNPVSWILEAVTEELDIQVPRTSFAFLSNAMEAMGDVFDELGRLVLNILDRLGSGLMSNPTAIGKILMDCLRSSIWTIYDSFKKVAGTVFSSASELFIVFKDFLQETWVVPGLTDLWEDLTGCPFSAINFITYVSAQVLELFGRHGTVMESLRVFRQLLEGCGDFQKAEVPQFNDLKRDQSMTDSRSLEAPSKKTKLQTNSIVTLCRSLNANNTTPNLLTATTEARMVSNQKRRLLSADDGEASNDKPVSTSEDTGVNEESKKDTDSDEKETKTPDAVIKAIAWIRALTSGFRLVCVVLEGLSSRTRAHRVGDEGGADGHAGQPAGPADPLRTWQRVFSISALVGATLEWIIRNSLYTDSAKEVTAGKSRTAHWVILLFCTLMSCRGNERLASTSNIVYGLGKSITSFWLEEGGARIAEMTGGILTCGAGAAFMCDSKAAKIVGGVLTAGDLGCCIAVFISSEKDLKEAIHGR</sequence>
<accession>S8B733</accession>
<protein>
    <submittedName>
        <fullName evidence="2">Uncharacterized protein</fullName>
    </submittedName>
</protein>
<evidence type="ECO:0000313" key="2">
    <source>
        <dbReference type="EMBL" id="EPS34733.1"/>
    </source>
</evidence>
<name>S8B733_PENO1</name>
<dbReference type="HOGENOM" id="CLU_265196_0_0_1"/>
<dbReference type="OrthoDB" id="3235083at2759"/>